<dbReference type="NCBIfam" id="TIGR01203">
    <property type="entry name" value="HGPRTase"/>
    <property type="match status" value="1"/>
</dbReference>
<name>A0A2R4VZU8_THEAF</name>
<evidence type="ECO:0000256" key="7">
    <source>
        <dbReference type="ARBA" id="ARBA00022676"/>
    </source>
</evidence>
<dbReference type="OrthoDB" id="9802824at2"/>
<dbReference type="InterPro" id="IPR005904">
    <property type="entry name" value="Hxn_phspho_trans"/>
</dbReference>
<dbReference type="EMBL" id="CP020921">
    <property type="protein sequence ID" value="AWB10069.1"/>
    <property type="molecule type" value="Genomic_DNA"/>
</dbReference>
<evidence type="ECO:0000313" key="18">
    <source>
        <dbReference type="Proteomes" id="UP000244792"/>
    </source>
</evidence>
<comment type="catalytic activity">
    <reaction evidence="14">
        <text>IMP + diphosphate = hypoxanthine + 5-phospho-alpha-D-ribose 1-diphosphate</text>
        <dbReference type="Rhea" id="RHEA:17973"/>
        <dbReference type="ChEBI" id="CHEBI:17368"/>
        <dbReference type="ChEBI" id="CHEBI:33019"/>
        <dbReference type="ChEBI" id="CHEBI:58017"/>
        <dbReference type="ChEBI" id="CHEBI:58053"/>
        <dbReference type="EC" id="2.4.2.8"/>
    </reaction>
    <physiologicalReaction direction="right-to-left" evidence="14">
        <dbReference type="Rhea" id="RHEA:17975"/>
    </physiologicalReaction>
</comment>
<evidence type="ECO:0000256" key="1">
    <source>
        <dbReference type="ARBA" id="ARBA00001946"/>
    </source>
</evidence>
<keyword evidence="10 15" id="KW-0660">Purine salvage</keyword>
<evidence type="ECO:0000256" key="15">
    <source>
        <dbReference type="RuleBase" id="RU364099"/>
    </source>
</evidence>
<dbReference type="GO" id="GO:0004422">
    <property type="term" value="F:hypoxanthine phosphoribosyltransferase activity"/>
    <property type="evidence" value="ECO:0007669"/>
    <property type="project" value="InterPro"/>
</dbReference>
<evidence type="ECO:0000256" key="2">
    <source>
        <dbReference type="ARBA" id="ARBA00004496"/>
    </source>
</evidence>
<keyword evidence="9 15" id="KW-0479">Metal-binding</keyword>
<sequence length="176" mass="20359">MKEHELKILIKRDEIAKAVESLAKRIDSDYFGKKILLVGVLKGAAFFLVDLARSMSVPLEIDFVEVSSYGNKSKSSGKIKLIKDIKKDLTDYHVLIVEDILDSGLTLQYLIDFFKQKNPLSVKSVVLFYKIKDDNYKRSDVDYFGLKIPDYFVVGYGLDYAEKYRNLRDLYVIYFV</sequence>
<dbReference type="GO" id="GO:0052657">
    <property type="term" value="F:guanine phosphoribosyltransferase activity"/>
    <property type="evidence" value="ECO:0007669"/>
    <property type="project" value="UniProtKB-ARBA"/>
</dbReference>
<dbReference type="GO" id="GO:0032263">
    <property type="term" value="P:GMP salvage"/>
    <property type="evidence" value="ECO:0007669"/>
    <property type="project" value="TreeGrafter"/>
</dbReference>
<keyword evidence="6 15" id="KW-0963">Cytoplasm</keyword>
<keyword evidence="18" id="KW-1185">Reference proteome</keyword>
<evidence type="ECO:0000256" key="5">
    <source>
        <dbReference type="ARBA" id="ARBA00011895"/>
    </source>
</evidence>
<proteinExistence type="inferred from homology"/>
<dbReference type="Gene3D" id="3.40.50.2020">
    <property type="match status" value="1"/>
</dbReference>
<dbReference type="Proteomes" id="UP000244792">
    <property type="component" value="Chromosome"/>
</dbReference>
<evidence type="ECO:0000256" key="4">
    <source>
        <dbReference type="ARBA" id="ARBA00008391"/>
    </source>
</evidence>
<dbReference type="GO" id="GO:0005829">
    <property type="term" value="C:cytosol"/>
    <property type="evidence" value="ECO:0007669"/>
    <property type="project" value="TreeGrafter"/>
</dbReference>
<dbReference type="UniPathway" id="UPA00591">
    <property type="reaction ID" value="UER00648"/>
</dbReference>
<dbReference type="GO" id="GO:0046100">
    <property type="term" value="P:hypoxanthine metabolic process"/>
    <property type="evidence" value="ECO:0007669"/>
    <property type="project" value="TreeGrafter"/>
</dbReference>
<evidence type="ECO:0000256" key="11">
    <source>
        <dbReference type="ARBA" id="ARBA00022741"/>
    </source>
</evidence>
<dbReference type="GO" id="GO:0000287">
    <property type="term" value="F:magnesium ion binding"/>
    <property type="evidence" value="ECO:0007669"/>
    <property type="project" value="TreeGrafter"/>
</dbReference>
<comment type="pathway">
    <text evidence="3 15">Purine metabolism; IMP biosynthesis via salvage pathway; IMP from hypoxanthine: step 1/1.</text>
</comment>
<keyword evidence="7 15" id="KW-0328">Glycosyltransferase</keyword>
<comment type="cofactor">
    <cofactor evidence="1 15">
        <name>Mg(2+)</name>
        <dbReference type="ChEBI" id="CHEBI:18420"/>
    </cofactor>
</comment>
<evidence type="ECO:0000256" key="8">
    <source>
        <dbReference type="ARBA" id="ARBA00022679"/>
    </source>
</evidence>
<evidence type="ECO:0000256" key="3">
    <source>
        <dbReference type="ARBA" id="ARBA00004669"/>
    </source>
</evidence>
<dbReference type="GO" id="GO:0006178">
    <property type="term" value="P:guanine salvage"/>
    <property type="evidence" value="ECO:0007669"/>
    <property type="project" value="TreeGrafter"/>
</dbReference>
<dbReference type="CDD" id="cd06223">
    <property type="entry name" value="PRTases_typeI"/>
    <property type="match status" value="1"/>
</dbReference>
<dbReference type="GO" id="GO:0000166">
    <property type="term" value="F:nucleotide binding"/>
    <property type="evidence" value="ECO:0007669"/>
    <property type="project" value="UniProtKB-KW"/>
</dbReference>
<dbReference type="GO" id="GO:0032264">
    <property type="term" value="P:IMP salvage"/>
    <property type="evidence" value="ECO:0007669"/>
    <property type="project" value="UniProtKB-UniPathway"/>
</dbReference>
<dbReference type="KEGG" id="taci:TDSAC_0701"/>
<dbReference type="PANTHER" id="PTHR43340:SF1">
    <property type="entry name" value="HYPOXANTHINE PHOSPHORIBOSYLTRANSFERASE"/>
    <property type="match status" value="1"/>
</dbReference>
<dbReference type="InterPro" id="IPR000836">
    <property type="entry name" value="PRTase_dom"/>
</dbReference>
<dbReference type="FunFam" id="3.40.50.2020:FF:000006">
    <property type="entry name" value="Hypoxanthine phosphoribosyltransferase"/>
    <property type="match status" value="1"/>
</dbReference>
<dbReference type="EC" id="2.4.2.8" evidence="5 15"/>
<evidence type="ECO:0000256" key="6">
    <source>
        <dbReference type="ARBA" id="ARBA00022490"/>
    </source>
</evidence>
<evidence type="ECO:0000313" key="17">
    <source>
        <dbReference type="EMBL" id="AWB10069.1"/>
    </source>
</evidence>
<organism evidence="17 18">
    <name type="scientific">Thermodesulfobium acidiphilum</name>
    <dbReference type="NCBI Taxonomy" id="1794699"/>
    <lineage>
        <taxon>Bacteria</taxon>
        <taxon>Pseudomonadati</taxon>
        <taxon>Thermodesulfobiota</taxon>
        <taxon>Thermodesulfobiia</taxon>
        <taxon>Thermodesulfobiales</taxon>
        <taxon>Thermodesulfobiaceae</taxon>
        <taxon>Thermodesulfobium</taxon>
    </lineage>
</organism>
<dbReference type="InterPro" id="IPR050408">
    <property type="entry name" value="HGPRT"/>
</dbReference>
<reference evidence="17 18" key="1">
    <citation type="submission" date="2017-04" db="EMBL/GenBank/DDBJ databases">
        <title>Genomic insights into metabolism of Thermodesulfobium acidiphilum.</title>
        <authorList>
            <person name="Toshchakov S.V."/>
            <person name="Frolov E.N."/>
            <person name="Kublanov I.V."/>
            <person name="Samarov N.I."/>
            <person name="Novikov A."/>
            <person name="Lebedinsky A.V."/>
            <person name="Bonch-Osmolovskaya E.A."/>
            <person name="Chernyh N.A."/>
        </authorList>
    </citation>
    <scope>NUCLEOTIDE SEQUENCE [LARGE SCALE GENOMIC DNA]</scope>
    <source>
        <strain evidence="17 18">3127-1</strain>
    </source>
</reference>
<dbReference type="InterPro" id="IPR029057">
    <property type="entry name" value="PRTase-like"/>
</dbReference>
<accession>A0A2R4VZU8</accession>
<comment type="catalytic activity">
    <reaction evidence="13">
        <text>GMP + diphosphate = guanine + 5-phospho-alpha-D-ribose 1-diphosphate</text>
        <dbReference type="Rhea" id="RHEA:25424"/>
        <dbReference type="ChEBI" id="CHEBI:16235"/>
        <dbReference type="ChEBI" id="CHEBI:33019"/>
        <dbReference type="ChEBI" id="CHEBI:58017"/>
        <dbReference type="ChEBI" id="CHEBI:58115"/>
        <dbReference type="EC" id="2.4.2.8"/>
    </reaction>
    <physiologicalReaction direction="right-to-left" evidence="13">
        <dbReference type="Rhea" id="RHEA:25426"/>
    </physiologicalReaction>
</comment>
<evidence type="ECO:0000259" key="16">
    <source>
        <dbReference type="Pfam" id="PF00156"/>
    </source>
</evidence>
<evidence type="ECO:0000256" key="12">
    <source>
        <dbReference type="ARBA" id="ARBA00022842"/>
    </source>
</evidence>
<gene>
    <name evidence="17" type="ORF">TDSAC_0701</name>
</gene>
<dbReference type="AlphaFoldDB" id="A0A2R4VZU8"/>
<dbReference type="Pfam" id="PF00156">
    <property type="entry name" value="Pribosyltran"/>
    <property type="match status" value="1"/>
</dbReference>
<keyword evidence="11 15" id="KW-0547">Nucleotide-binding</keyword>
<evidence type="ECO:0000256" key="14">
    <source>
        <dbReference type="ARBA" id="ARBA00049402"/>
    </source>
</evidence>
<protein>
    <recommendedName>
        <fullName evidence="5 15">Hypoxanthine phosphoribosyltransferase</fullName>
        <ecNumber evidence="5 15">2.4.2.8</ecNumber>
    </recommendedName>
</protein>
<dbReference type="GO" id="GO:0006166">
    <property type="term" value="P:purine ribonucleoside salvage"/>
    <property type="evidence" value="ECO:0007669"/>
    <property type="project" value="UniProtKB-KW"/>
</dbReference>
<dbReference type="RefSeq" id="WP_108308899.1">
    <property type="nucleotide sequence ID" value="NZ_CP020921.1"/>
</dbReference>
<comment type="similarity">
    <text evidence="4 15">Belongs to the purine/pyrimidine phosphoribosyltransferase family.</text>
</comment>
<keyword evidence="8 15" id="KW-0808">Transferase</keyword>
<evidence type="ECO:0000256" key="9">
    <source>
        <dbReference type="ARBA" id="ARBA00022723"/>
    </source>
</evidence>
<keyword evidence="12 15" id="KW-0460">Magnesium</keyword>
<feature type="domain" description="Phosphoribosyltransferase" evidence="16">
    <location>
        <begin position="13"/>
        <end position="160"/>
    </location>
</feature>
<evidence type="ECO:0000256" key="13">
    <source>
        <dbReference type="ARBA" id="ARBA00048811"/>
    </source>
</evidence>
<dbReference type="PANTHER" id="PTHR43340">
    <property type="entry name" value="HYPOXANTHINE-GUANINE PHOSPHORIBOSYLTRANSFERASE"/>
    <property type="match status" value="1"/>
</dbReference>
<evidence type="ECO:0000256" key="10">
    <source>
        <dbReference type="ARBA" id="ARBA00022726"/>
    </source>
</evidence>
<comment type="subcellular location">
    <subcellularLocation>
        <location evidence="2 15">Cytoplasm</location>
    </subcellularLocation>
</comment>
<dbReference type="SUPFAM" id="SSF53271">
    <property type="entry name" value="PRTase-like"/>
    <property type="match status" value="1"/>
</dbReference>